<evidence type="ECO:0000256" key="6">
    <source>
        <dbReference type="SAM" id="SignalP"/>
    </source>
</evidence>
<dbReference type="PANTHER" id="PTHR30222">
    <property type="entry name" value="SPERMIDINE/PUTRESCINE-BINDING PERIPLASMIC PROTEIN"/>
    <property type="match status" value="1"/>
</dbReference>
<dbReference type="Gene3D" id="3.40.190.10">
    <property type="entry name" value="Periplasmic binding protein-like II"/>
    <property type="match status" value="2"/>
</dbReference>
<keyword evidence="4" id="KW-0574">Periplasm</keyword>
<evidence type="ECO:0000256" key="2">
    <source>
        <dbReference type="ARBA" id="ARBA00022448"/>
    </source>
</evidence>
<evidence type="ECO:0000313" key="8">
    <source>
        <dbReference type="Proteomes" id="UP000824128"/>
    </source>
</evidence>
<organism evidence="7 8">
    <name type="scientific">Candidatus Aphodomorpha intestinavium</name>
    <dbReference type="NCBI Taxonomy" id="2840672"/>
    <lineage>
        <taxon>Bacteria</taxon>
        <taxon>Bacillati</taxon>
        <taxon>Bacillota</taxon>
        <taxon>Clostridia</taxon>
        <taxon>Eubacteriales</taxon>
        <taxon>Candidatus Aphodomorpha</taxon>
    </lineage>
</organism>
<dbReference type="GO" id="GO:0019808">
    <property type="term" value="F:polyamine binding"/>
    <property type="evidence" value="ECO:0007669"/>
    <property type="project" value="InterPro"/>
</dbReference>
<dbReference type="CDD" id="cd13590">
    <property type="entry name" value="PBP2_PotD_PotF_like"/>
    <property type="match status" value="1"/>
</dbReference>
<reference evidence="7" key="2">
    <citation type="journal article" date="2021" name="PeerJ">
        <title>Extensive microbial diversity within the chicken gut microbiome revealed by metagenomics and culture.</title>
        <authorList>
            <person name="Gilroy R."/>
            <person name="Ravi A."/>
            <person name="Getino M."/>
            <person name="Pursley I."/>
            <person name="Horton D.L."/>
            <person name="Alikhan N.F."/>
            <person name="Baker D."/>
            <person name="Gharbi K."/>
            <person name="Hall N."/>
            <person name="Watson M."/>
            <person name="Adriaenssens E.M."/>
            <person name="Foster-Nyarko E."/>
            <person name="Jarju S."/>
            <person name="Secka A."/>
            <person name="Antonio M."/>
            <person name="Oren A."/>
            <person name="Chaudhuri R.R."/>
            <person name="La Ragione R."/>
            <person name="Hildebrand F."/>
            <person name="Pallen M.J."/>
        </authorList>
    </citation>
    <scope>NUCLEOTIDE SEQUENCE</scope>
    <source>
        <strain evidence="7">ChiGjej2B2-16831</strain>
    </source>
</reference>
<name>A0A9D1N2Z9_9FIRM</name>
<dbReference type="PRINTS" id="PR00909">
    <property type="entry name" value="SPERMDNBNDNG"/>
</dbReference>
<dbReference type="GO" id="GO:0015846">
    <property type="term" value="P:polyamine transport"/>
    <property type="evidence" value="ECO:0007669"/>
    <property type="project" value="InterPro"/>
</dbReference>
<keyword evidence="2" id="KW-0813">Transport</keyword>
<comment type="caution">
    <text evidence="7">The sequence shown here is derived from an EMBL/GenBank/DDBJ whole genome shotgun (WGS) entry which is preliminary data.</text>
</comment>
<dbReference type="AlphaFoldDB" id="A0A9D1N2Z9"/>
<evidence type="ECO:0000256" key="1">
    <source>
        <dbReference type="ARBA" id="ARBA00004418"/>
    </source>
</evidence>
<dbReference type="GO" id="GO:0042597">
    <property type="term" value="C:periplasmic space"/>
    <property type="evidence" value="ECO:0007669"/>
    <property type="project" value="UniProtKB-SubCell"/>
</dbReference>
<accession>A0A9D1N2Z9</accession>
<feature type="signal peptide" evidence="6">
    <location>
        <begin position="1"/>
        <end position="22"/>
    </location>
</feature>
<dbReference type="InterPro" id="IPR001188">
    <property type="entry name" value="Sperm_putr-bd"/>
</dbReference>
<feature type="binding site" evidence="5">
    <location>
        <position position="86"/>
    </location>
    <ligand>
        <name>spermidine</name>
        <dbReference type="ChEBI" id="CHEBI:57834"/>
    </ligand>
</feature>
<protein>
    <submittedName>
        <fullName evidence="7">Spermidine/putrescine ABC transporter substrate-binding protein</fullName>
    </submittedName>
</protein>
<dbReference type="InterPro" id="IPR006059">
    <property type="entry name" value="SBP"/>
</dbReference>
<dbReference type="EMBL" id="DVNZ01000068">
    <property type="protein sequence ID" value="HIU93935.1"/>
    <property type="molecule type" value="Genomic_DNA"/>
</dbReference>
<comment type="subcellular location">
    <subcellularLocation>
        <location evidence="1">Periplasm</location>
    </subcellularLocation>
</comment>
<gene>
    <name evidence="7" type="ORF">IAD24_02130</name>
</gene>
<sequence>MKLAKRLILAALALLAALPLAACGGKEAVTLNVLNWGDYIDPALIDQFEEETGIQVKYSTMTSNEEMLVKLAAPDCIYDICVPSDYLIERLIEQDLLHELNKDNIPNLANIDERFLNLSFDPENRYSVPYFWGTVGILYNTTMVDEPVDSWDILWDEKYAGQIIMYDSVRDTIGITLIRLGYDINTRSEEEVLAAQEALIAQKPLVRAYLTDDAKMELVNGTAAMCVTYSGDALMAIAENEDLAYVVPKEGSNLWFDNIIIPRTSQHTEEAEAFINFLCDAEVARQNAEYIYYCSPNKAALELLDEEFKADETFNPPQEVLDRCTVFHDLGDFVTVFSDAWTKIKAA</sequence>
<proteinExistence type="predicted"/>
<evidence type="ECO:0000256" key="3">
    <source>
        <dbReference type="ARBA" id="ARBA00022729"/>
    </source>
</evidence>
<evidence type="ECO:0000256" key="4">
    <source>
        <dbReference type="ARBA" id="ARBA00022764"/>
    </source>
</evidence>
<dbReference type="SUPFAM" id="SSF53850">
    <property type="entry name" value="Periplasmic binding protein-like II"/>
    <property type="match status" value="1"/>
</dbReference>
<dbReference type="PIRSF" id="PIRSF019574">
    <property type="entry name" value="Periplasmic_polyamine_BP"/>
    <property type="match status" value="1"/>
</dbReference>
<dbReference type="Proteomes" id="UP000824128">
    <property type="component" value="Unassembled WGS sequence"/>
</dbReference>
<dbReference type="PANTHER" id="PTHR30222:SF17">
    <property type="entry name" value="SPERMIDINE_PUTRESCINE-BINDING PERIPLASMIC PROTEIN"/>
    <property type="match status" value="1"/>
</dbReference>
<keyword evidence="3 6" id="KW-0732">Signal</keyword>
<reference evidence="7" key="1">
    <citation type="submission" date="2020-10" db="EMBL/GenBank/DDBJ databases">
        <authorList>
            <person name="Gilroy R."/>
        </authorList>
    </citation>
    <scope>NUCLEOTIDE SEQUENCE</scope>
    <source>
        <strain evidence="7">ChiGjej2B2-16831</strain>
    </source>
</reference>
<evidence type="ECO:0000256" key="5">
    <source>
        <dbReference type="PIRSR" id="PIRSR019574-1"/>
    </source>
</evidence>
<feature type="chain" id="PRO_5038580202" evidence="6">
    <location>
        <begin position="23"/>
        <end position="347"/>
    </location>
</feature>
<dbReference type="Pfam" id="PF13416">
    <property type="entry name" value="SBP_bac_8"/>
    <property type="match status" value="1"/>
</dbReference>
<evidence type="ECO:0000313" key="7">
    <source>
        <dbReference type="EMBL" id="HIU93935.1"/>
    </source>
</evidence>